<keyword evidence="3" id="KW-1185">Reference proteome</keyword>
<evidence type="ECO:0008006" key="4">
    <source>
        <dbReference type="Google" id="ProtNLM"/>
    </source>
</evidence>
<protein>
    <recommendedName>
        <fullName evidence="4">DUF4083 domain-containing protein</fullName>
    </recommendedName>
</protein>
<feature type="transmembrane region" description="Helical" evidence="1">
    <location>
        <begin position="6"/>
        <end position="27"/>
    </location>
</feature>
<accession>A0ABV6DHE1</accession>
<keyword evidence="1" id="KW-0812">Transmembrane</keyword>
<dbReference type="RefSeq" id="WP_377469126.1">
    <property type="nucleotide sequence ID" value="NZ_JBHLWN010000025.1"/>
</dbReference>
<reference evidence="2 3" key="1">
    <citation type="submission" date="2024-09" db="EMBL/GenBank/DDBJ databases">
        <authorList>
            <person name="Sun Q."/>
            <person name="Mori K."/>
        </authorList>
    </citation>
    <scope>NUCLEOTIDE SEQUENCE [LARGE SCALE GENOMIC DNA]</scope>
    <source>
        <strain evidence="2 3">CCM 7759</strain>
    </source>
</reference>
<sequence length="52" mass="6220">MTGVVQLLSLLMFFLTVYALISVINYVNWKKRHDIQMEKKLDSLLEHLDKRQ</sequence>
<name>A0ABV6DHE1_9BACL</name>
<evidence type="ECO:0000313" key="3">
    <source>
        <dbReference type="Proteomes" id="UP001589776"/>
    </source>
</evidence>
<dbReference type="EMBL" id="JBHLWN010000025">
    <property type="protein sequence ID" value="MFC0212058.1"/>
    <property type="molecule type" value="Genomic_DNA"/>
</dbReference>
<comment type="caution">
    <text evidence="2">The sequence shown here is derived from an EMBL/GenBank/DDBJ whole genome shotgun (WGS) entry which is preliminary data.</text>
</comment>
<keyword evidence="1" id="KW-1133">Transmembrane helix</keyword>
<keyword evidence="1" id="KW-0472">Membrane</keyword>
<evidence type="ECO:0000313" key="2">
    <source>
        <dbReference type="EMBL" id="MFC0212058.1"/>
    </source>
</evidence>
<dbReference type="Proteomes" id="UP001589776">
    <property type="component" value="Unassembled WGS sequence"/>
</dbReference>
<gene>
    <name evidence="2" type="ORF">ACFFK0_06255</name>
</gene>
<organism evidence="2 3">
    <name type="scientific">Paenibacillus chartarius</name>
    <dbReference type="NCBI Taxonomy" id="747481"/>
    <lineage>
        <taxon>Bacteria</taxon>
        <taxon>Bacillati</taxon>
        <taxon>Bacillota</taxon>
        <taxon>Bacilli</taxon>
        <taxon>Bacillales</taxon>
        <taxon>Paenibacillaceae</taxon>
        <taxon>Paenibacillus</taxon>
    </lineage>
</organism>
<proteinExistence type="predicted"/>
<evidence type="ECO:0000256" key="1">
    <source>
        <dbReference type="SAM" id="Phobius"/>
    </source>
</evidence>